<dbReference type="AlphaFoldDB" id="A0AAD3SQZ8"/>
<keyword evidence="2" id="KW-0472">Membrane</keyword>
<gene>
    <name evidence="3" type="ORF">Nepgr_017115</name>
</gene>
<reference evidence="3" key="1">
    <citation type="submission" date="2023-05" db="EMBL/GenBank/DDBJ databases">
        <title>Nepenthes gracilis genome sequencing.</title>
        <authorList>
            <person name="Fukushima K."/>
        </authorList>
    </citation>
    <scope>NUCLEOTIDE SEQUENCE</scope>
    <source>
        <strain evidence="3">SING2019-196</strain>
    </source>
</reference>
<proteinExistence type="predicted"/>
<accession>A0AAD3SQZ8</accession>
<evidence type="ECO:0000256" key="2">
    <source>
        <dbReference type="SAM" id="Phobius"/>
    </source>
</evidence>
<sequence>MARESYSPCSTDDEEPEVPDPAAQDSTVALATADAAPATTSTAAAASTNGANAQREITSDAARGTMNTVADPQAITNAVANNPAANSSSPALQQNSTEVGSTSQGCFTLITSLLFQKSCPKYAVLAAHVGVTCVTETLLFVAAVHLPPQLEPVVWVFAASVIAVYAIACYNVYKKGIRNSGEGA</sequence>
<evidence type="ECO:0000313" key="4">
    <source>
        <dbReference type="Proteomes" id="UP001279734"/>
    </source>
</evidence>
<evidence type="ECO:0000313" key="3">
    <source>
        <dbReference type="EMBL" id="GMH15274.1"/>
    </source>
</evidence>
<comment type="caution">
    <text evidence="3">The sequence shown here is derived from an EMBL/GenBank/DDBJ whole genome shotgun (WGS) entry which is preliminary data.</text>
</comment>
<keyword evidence="2" id="KW-1133">Transmembrane helix</keyword>
<feature type="region of interest" description="Disordered" evidence="1">
    <location>
        <begin position="1"/>
        <end position="26"/>
    </location>
</feature>
<feature type="transmembrane region" description="Helical" evidence="2">
    <location>
        <begin position="122"/>
        <end position="146"/>
    </location>
</feature>
<keyword evidence="2" id="KW-0812">Transmembrane</keyword>
<keyword evidence="4" id="KW-1185">Reference proteome</keyword>
<name>A0AAD3SQZ8_NEPGR</name>
<feature type="transmembrane region" description="Helical" evidence="2">
    <location>
        <begin position="152"/>
        <end position="173"/>
    </location>
</feature>
<dbReference type="Proteomes" id="UP001279734">
    <property type="component" value="Unassembled WGS sequence"/>
</dbReference>
<dbReference type="EMBL" id="BSYO01000015">
    <property type="protein sequence ID" value="GMH15274.1"/>
    <property type="molecule type" value="Genomic_DNA"/>
</dbReference>
<organism evidence="3 4">
    <name type="scientific">Nepenthes gracilis</name>
    <name type="common">Slender pitcher plant</name>
    <dbReference type="NCBI Taxonomy" id="150966"/>
    <lineage>
        <taxon>Eukaryota</taxon>
        <taxon>Viridiplantae</taxon>
        <taxon>Streptophyta</taxon>
        <taxon>Embryophyta</taxon>
        <taxon>Tracheophyta</taxon>
        <taxon>Spermatophyta</taxon>
        <taxon>Magnoliopsida</taxon>
        <taxon>eudicotyledons</taxon>
        <taxon>Gunneridae</taxon>
        <taxon>Pentapetalae</taxon>
        <taxon>Caryophyllales</taxon>
        <taxon>Nepenthaceae</taxon>
        <taxon>Nepenthes</taxon>
    </lineage>
</organism>
<evidence type="ECO:0000256" key="1">
    <source>
        <dbReference type="SAM" id="MobiDB-lite"/>
    </source>
</evidence>
<protein>
    <submittedName>
        <fullName evidence="3">Uncharacterized protein</fullName>
    </submittedName>
</protein>
<feature type="region of interest" description="Disordered" evidence="1">
    <location>
        <begin position="34"/>
        <end position="53"/>
    </location>
</feature>